<gene>
    <name evidence="2" type="primary">RvY_08167-1</name>
    <name evidence="2" type="synonym">RvY_08167.1</name>
    <name evidence="2" type="ORF">RvY_08167</name>
</gene>
<evidence type="ECO:0000313" key="2">
    <source>
        <dbReference type="EMBL" id="GAU96776.1"/>
    </source>
</evidence>
<dbReference type="EMBL" id="BDGG01000003">
    <property type="protein sequence ID" value="GAU96776.1"/>
    <property type="molecule type" value="Genomic_DNA"/>
</dbReference>
<name>A0A1D1V4V2_RAMVA</name>
<accession>A0A1D1V4V2</accession>
<feature type="region of interest" description="Disordered" evidence="1">
    <location>
        <begin position="59"/>
        <end position="94"/>
    </location>
</feature>
<feature type="compositionally biased region" description="Basic and acidic residues" evidence="1">
    <location>
        <begin position="59"/>
        <end position="76"/>
    </location>
</feature>
<keyword evidence="3" id="KW-1185">Reference proteome</keyword>
<sequence length="158" mass="17530">MSGGSRGWSQHQAGGNDGKSYALSCIACAQNCNKTFKWKDGVCGILGQKTSPTELFGEHLEKPKHSGQSGREEGLEKPGNTFKPGHRDESYSVRQNQPLKMGVTLQLEIIYDPANENYVLLHAQLSLASSIWLHPTLIFNGLFCLTLYQPPNRRHFVS</sequence>
<dbReference type="Proteomes" id="UP000186922">
    <property type="component" value="Unassembled WGS sequence"/>
</dbReference>
<evidence type="ECO:0000313" key="3">
    <source>
        <dbReference type="Proteomes" id="UP000186922"/>
    </source>
</evidence>
<evidence type="ECO:0000256" key="1">
    <source>
        <dbReference type="SAM" id="MobiDB-lite"/>
    </source>
</evidence>
<reference evidence="2 3" key="1">
    <citation type="journal article" date="2016" name="Nat. Commun.">
        <title>Extremotolerant tardigrade genome and improved radiotolerance of human cultured cells by tardigrade-unique protein.</title>
        <authorList>
            <person name="Hashimoto T."/>
            <person name="Horikawa D.D."/>
            <person name="Saito Y."/>
            <person name="Kuwahara H."/>
            <person name="Kozuka-Hata H."/>
            <person name="Shin-I T."/>
            <person name="Minakuchi Y."/>
            <person name="Ohishi K."/>
            <person name="Motoyama A."/>
            <person name="Aizu T."/>
            <person name="Enomoto A."/>
            <person name="Kondo K."/>
            <person name="Tanaka S."/>
            <person name="Hara Y."/>
            <person name="Koshikawa S."/>
            <person name="Sagara H."/>
            <person name="Miura T."/>
            <person name="Yokobori S."/>
            <person name="Miyagawa K."/>
            <person name="Suzuki Y."/>
            <person name="Kubo T."/>
            <person name="Oyama M."/>
            <person name="Kohara Y."/>
            <person name="Fujiyama A."/>
            <person name="Arakawa K."/>
            <person name="Katayama T."/>
            <person name="Toyoda A."/>
            <person name="Kunieda T."/>
        </authorList>
    </citation>
    <scope>NUCLEOTIDE SEQUENCE [LARGE SCALE GENOMIC DNA]</scope>
    <source>
        <strain evidence="2 3">YOKOZUNA-1</strain>
    </source>
</reference>
<comment type="caution">
    <text evidence="2">The sequence shown here is derived from an EMBL/GenBank/DDBJ whole genome shotgun (WGS) entry which is preliminary data.</text>
</comment>
<organism evidence="2 3">
    <name type="scientific">Ramazzottius varieornatus</name>
    <name type="common">Water bear</name>
    <name type="synonym">Tardigrade</name>
    <dbReference type="NCBI Taxonomy" id="947166"/>
    <lineage>
        <taxon>Eukaryota</taxon>
        <taxon>Metazoa</taxon>
        <taxon>Ecdysozoa</taxon>
        <taxon>Tardigrada</taxon>
        <taxon>Eutardigrada</taxon>
        <taxon>Parachela</taxon>
        <taxon>Hypsibioidea</taxon>
        <taxon>Ramazzottiidae</taxon>
        <taxon>Ramazzottius</taxon>
    </lineage>
</organism>
<protein>
    <submittedName>
        <fullName evidence="2">Uncharacterized protein</fullName>
    </submittedName>
</protein>
<proteinExistence type="predicted"/>
<dbReference type="OrthoDB" id="10599824at2759"/>
<dbReference type="AlphaFoldDB" id="A0A1D1V4V2"/>